<dbReference type="NCBIfam" id="TIGR02970">
    <property type="entry name" value="succ_dehyd_cytB"/>
    <property type="match status" value="1"/>
</dbReference>
<dbReference type="InterPro" id="IPR000701">
    <property type="entry name" value="SuccDH_FuR_B_TM-su"/>
</dbReference>
<keyword evidence="10" id="KW-0408">Iron</keyword>
<comment type="subunit">
    <text evidence="12">Part of an enzyme complex containing four subunits: a flavoprotein, an iron-sulfur protein, plus two membrane-anchoring proteins, SdhC and SdhD. The complex can form homotrimers.</text>
</comment>
<evidence type="ECO:0000256" key="5">
    <source>
        <dbReference type="ARBA" id="ARBA00020076"/>
    </source>
</evidence>
<evidence type="ECO:0000313" key="15">
    <source>
        <dbReference type="Proteomes" id="UP001595828"/>
    </source>
</evidence>
<dbReference type="Pfam" id="PF01127">
    <property type="entry name" value="Sdh_cyt"/>
    <property type="match status" value="1"/>
</dbReference>
<dbReference type="PANTHER" id="PTHR10978:SF5">
    <property type="entry name" value="SUCCINATE DEHYDROGENASE CYTOCHROME B560 SUBUNIT, MITOCHONDRIAL"/>
    <property type="match status" value="1"/>
</dbReference>
<dbReference type="InterPro" id="IPR018495">
    <property type="entry name" value="Succ_DH_cyt_bsu_CS"/>
</dbReference>
<keyword evidence="11 13" id="KW-0472">Membrane</keyword>
<sequence length="146" mass="15653">MAQAGHGAASGRPLSPHLSIWRWGPAMAVSILHRVSGNAMAFVGLPLLLWWLGALASGPEAYASFTGWVWHAAEADAAHTIANILGKIALVGLSWAFFEHLCSGLRHFVLDLGAGYELDTNNAWSWAVPVIAIALTALFWATILLR</sequence>
<keyword evidence="6" id="KW-0349">Heme</keyword>
<evidence type="ECO:0000256" key="10">
    <source>
        <dbReference type="ARBA" id="ARBA00023004"/>
    </source>
</evidence>
<dbReference type="PANTHER" id="PTHR10978">
    <property type="entry name" value="SUCCINATE DEHYDROGENASE CYTOCHROME B560 SUBUNIT"/>
    <property type="match status" value="1"/>
</dbReference>
<evidence type="ECO:0000256" key="12">
    <source>
        <dbReference type="ARBA" id="ARBA00025912"/>
    </source>
</evidence>
<dbReference type="CDD" id="cd03499">
    <property type="entry name" value="SQR_TypeC_SdhC"/>
    <property type="match status" value="1"/>
</dbReference>
<comment type="cofactor">
    <cofactor evidence="1">
        <name>heme</name>
        <dbReference type="ChEBI" id="CHEBI:30413"/>
    </cofactor>
</comment>
<dbReference type="PIRSF" id="PIRSF000178">
    <property type="entry name" value="SDH_cyt_b560"/>
    <property type="match status" value="1"/>
</dbReference>
<dbReference type="InterPro" id="IPR014314">
    <property type="entry name" value="Succ_DH_cytb556"/>
</dbReference>
<organism evidence="14 15">
    <name type="scientific">Novosphingobium tardum</name>
    <dbReference type="NCBI Taxonomy" id="1538021"/>
    <lineage>
        <taxon>Bacteria</taxon>
        <taxon>Pseudomonadati</taxon>
        <taxon>Pseudomonadota</taxon>
        <taxon>Alphaproteobacteria</taxon>
        <taxon>Sphingomonadales</taxon>
        <taxon>Sphingomonadaceae</taxon>
        <taxon>Novosphingobium</taxon>
    </lineage>
</organism>
<comment type="function">
    <text evidence="2">Membrane-anchoring subunit of succinate dehydrogenase (SDH).</text>
</comment>
<comment type="caution">
    <text evidence="14">The sequence shown here is derived from an EMBL/GenBank/DDBJ whole genome shotgun (WGS) entry which is preliminary data.</text>
</comment>
<dbReference type="InterPro" id="IPR034804">
    <property type="entry name" value="SQR/QFR_C/D"/>
</dbReference>
<dbReference type="EMBL" id="JBHSDR010000006">
    <property type="protein sequence ID" value="MFC4295112.1"/>
    <property type="molecule type" value="Genomic_DNA"/>
</dbReference>
<keyword evidence="15" id="KW-1185">Reference proteome</keyword>
<name>A0ABV8RP16_9SPHN</name>
<evidence type="ECO:0000256" key="9">
    <source>
        <dbReference type="ARBA" id="ARBA00022989"/>
    </source>
</evidence>
<dbReference type="Gene3D" id="1.20.1300.10">
    <property type="entry name" value="Fumarate reductase/succinate dehydrogenase, transmembrane subunit"/>
    <property type="match status" value="1"/>
</dbReference>
<gene>
    <name evidence="14" type="primary">sdhC</name>
    <name evidence="14" type="ORF">ACFO0A_08595</name>
</gene>
<reference evidence="15" key="1">
    <citation type="journal article" date="2019" name="Int. J. Syst. Evol. Microbiol.">
        <title>The Global Catalogue of Microorganisms (GCM) 10K type strain sequencing project: providing services to taxonomists for standard genome sequencing and annotation.</title>
        <authorList>
            <consortium name="The Broad Institute Genomics Platform"/>
            <consortium name="The Broad Institute Genome Sequencing Center for Infectious Disease"/>
            <person name="Wu L."/>
            <person name="Ma J."/>
        </authorList>
    </citation>
    <scope>NUCLEOTIDE SEQUENCE [LARGE SCALE GENOMIC DNA]</scope>
    <source>
        <strain evidence="15">CGMCC 1.12989</strain>
    </source>
</reference>
<evidence type="ECO:0000256" key="7">
    <source>
        <dbReference type="ARBA" id="ARBA00022692"/>
    </source>
</evidence>
<evidence type="ECO:0000256" key="6">
    <source>
        <dbReference type="ARBA" id="ARBA00022617"/>
    </source>
</evidence>
<evidence type="ECO:0000256" key="1">
    <source>
        <dbReference type="ARBA" id="ARBA00001971"/>
    </source>
</evidence>
<dbReference type="SUPFAM" id="SSF81343">
    <property type="entry name" value="Fumarate reductase respiratory complex transmembrane subunits"/>
    <property type="match status" value="1"/>
</dbReference>
<dbReference type="PROSITE" id="PS01000">
    <property type="entry name" value="SDH_CYT_1"/>
    <property type="match status" value="1"/>
</dbReference>
<evidence type="ECO:0000256" key="13">
    <source>
        <dbReference type="SAM" id="Phobius"/>
    </source>
</evidence>
<comment type="subcellular location">
    <subcellularLocation>
        <location evidence="3">Membrane</location>
        <topology evidence="3">Multi-pass membrane protein</topology>
    </subcellularLocation>
</comment>
<evidence type="ECO:0000256" key="3">
    <source>
        <dbReference type="ARBA" id="ARBA00004141"/>
    </source>
</evidence>
<comment type="similarity">
    <text evidence="4">Belongs to the cytochrome b560 family.</text>
</comment>
<evidence type="ECO:0000256" key="2">
    <source>
        <dbReference type="ARBA" id="ARBA00004050"/>
    </source>
</evidence>
<keyword evidence="8" id="KW-0479">Metal-binding</keyword>
<evidence type="ECO:0000256" key="4">
    <source>
        <dbReference type="ARBA" id="ARBA00007244"/>
    </source>
</evidence>
<proteinExistence type="inferred from homology"/>
<evidence type="ECO:0000313" key="14">
    <source>
        <dbReference type="EMBL" id="MFC4295112.1"/>
    </source>
</evidence>
<dbReference type="Proteomes" id="UP001595828">
    <property type="component" value="Unassembled WGS sequence"/>
</dbReference>
<keyword evidence="9 13" id="KW-1133">Transmembrane helix</keyword>
<accession>A0ABV8RP16</accession>
<keyword evidence="7 13" id="KW-0812">Transmembrane</keyword>
<evidence type="ECO:0000256" key="11">
    <source>
        <dbReference type="ARBA" id="ARBA00023136"/>
    </source>
</evidence>
<feature type="transmembrane region" description="Helical" evidence="13">
    <location>
        <begin position="123"/>
        <end position="145"/>
    </location>
</feature>
<evidence type="ECO:0000256" key="8">
    <source>
        <dbReference type="ARBA" id="ARBA00022723"/>
    </source>
</evidence>
<dbReference type="RefSeq" id="WP_379538597.1">
    <property type="nucleotide sequence ID" value="NZ_JBHSDR010000006.1"/>
</dbReference>
<protein>
    <recommendedName>
        <fullName evidence="5">Succinate dehydrogenase cytochrome b556 subunit</fullName>
    </recommendedName>
</protein>